<accession>A0A2A5T2U6</accession>
<name>A0A2A5T2U6_9GAMM</name>
<dbReference type="Proteomes" id="UP000219020">
    <property type="component" value="Unassembled WGS sequence"/>
</dbReference>
<dbReference type="EMBL" id="NBYY01000018">
    <property type="protein sequence ID" value="PCS22489.1"/>
    <property type="molecule type" value="Genomic_DNA"/>
</dbReference>
<gene>
    <name evidence="1" type="ORF">BTN49_1898</name>
</gene>
<evidence type="ECO:0000313" key="2">
    <source>
        <dbReference type="Proteomes" id="UP000219020"/>
    </source>
</evidence>
<organism evidence="1 2">
    <name type="scientific">Candidatus Enterovibrio escicola</name>
    <dbReference type="NCBI Taxonomy" id="1927127"/>
    <lineage>
        <taxon>Bacteria</taxon>
        <taxon>Pseudomonadati</taxon>
        <taxon>Pseudomonadota</taxon>
        <taxon>Gammaproteobacteria</taxon>
        <taxon>Vibrionales</taxon>
        <taxon>Vibrionaceae</taxon>
        <taxon>Enterovibrio</taxon>
    </lineage>
</organism>
<evidence type="ECO:0000313" key="1">
    <source>
        <dbReference type="EMBL" id="PCS22489.1"/>
    </source>
</evidence>
<comment type="caution">
    <text evidence="1">The sequence shown here is derived from an EMBL/GenBank/DDBJ whole genome shotgun (WGS) entry which is preliminary data.</text>
</comment>
<proteinExistence type="predicted"/>
<keyword evidence="2" id="KW-1185">Reference proteome</keyword>
<sequence length="41" mass="4695">MSIMRVGSWVNLADPVKVLHTLRLVIIIQQKYQARAVYVAI</sequence>
<dbReference type="AlphaFoldDB" id="A0A2A5T2U6"/>
<reference evidence="2" key="1">
    <citation type="submission" date="2017-04" db="EMBL/GenBank/DDBJ databases">
        <title>Genome evolution of the luminous symbionts of deep sea anglerfish.</title>
        <authorList>
            <person name="Hendry T.A."/>
        </authorList>
    </citation>
    <scope>NUCLEOTIDE SEQUENCE [LARGE SCALE GENOMIC DNA]</scope>
</reference>
<protein>
    <submittedName>
        <fullName evidence="1">Uncharacterized protein</fullName>
    </submittedName>
</protein>